<dbReference type="EMBL" id="QYUP01000087">
    <property type="protein sequence ID" value="RJG19194.1"/>
    <property type="molecule type" value="Genomic_DNA"/>
</dbReference>
<evidence type="ECO:0000313" key="4">
    <source>
        <dbReference type="Proteomes" id="UP000284006"/>
    </source>
</evidence>
<protein>
    <submittedName>
        <fullName evidence="3">Uncharacterized protein</fullName>
    </submittedName>
</protein>
<reference evidence="3 4" key="1">
    <citation type="submission" date="2018-09" db="EMBL/GenBank/DDBJ databases">
        <authorList>
            <person name="Zhu H."/>
        </authorList>
    </citation>
    <scope>NUCLEOTIDE SEQUENCE [LARGE SCALE GENOMIC DNA]</scope>
    <source>
        <strain evidence="3 4">K1S02-61</strain>
    </source>
</reference>
<organism evidence="3 4">
    <name type="scientific">Massilia cavernae</name>
    <dbReference type="NCBI Taxonomy" id="2320864"/>
    <lineage>
        <taxon>Bacteria</taxon>
        <taxon>Pseudomonadati</taxon>
        <taxon>Pseudomonadota</taxon>
        <taxon>Betaproteobacteria</taxon>
        <taxon>Burkholderiales</taxon>
        <taxon>Oxalobacteraceae</taxon>
        <taxon>Telluria group</taxon>
        <taxon>Massilia</taxon>
    </lineage>
</organism>
<gene>
    <name evidence="3" type="ORF">D3872_08815</name>
</gene>
<comment type="caution">
    <text evidence="3">The sequence shown here is derived from an EMBL/GenBank/DDBJ whole genome shotgun (WGS) entry which is preliminary data.</text>
</comment>
<keyword evidence="4" id="KW-1185">Reference proteome</keyword>
<dbReference type="AlphaFoldDB" id="A0A418Y145"/>
<dbReference type="RefSeq" id="WP_119810417.1">
    <property type="nucleotide sequence ID" value="NZ_QYUP01000087.1"/>
</dbReference>
<dbReference type="Proteomes" id="UP000284006">
    <property type="component" value="Unassembled WGS sequence"/>
</dbReference>
<sequence length="323" mass="33290">MKGRIDIAWQAWAERRKAWRRGRNFDAARRKPVAPPRLRLPVPGPAAWVGVAGILAALGGAVLIAGHACKLAEDAGSGIGSAASVFQPAVPGAAFTVSDAPGVSLLKQAHGTVLVAAGMKAAPAAAVDLCRQALRPGARMLPLRVGYQFKDVARWAARNEARPGTVAIRNVLLAAPASGDVPRVTVTGDPGADALQLAWEGGTAARWISDASGGAVRDQGRGMLKREGWLVWNEGALRIQRRASGSCGSGELLLQVLRPGQAAARAAQVHAFGAVGAQAPARADAPGATTSPCGARSDARETYPCSSPRGGAPWVRLGARSGW</sequence>
<name>A0A418Y145_9BURK</name>
<feature type="region of interest" description="Disordered" evidence="1">
    <location>
        <begin position="282"/>
        <end position="307"/>
    </location>
</feature>
<evidence type="ECO:0000313" key="3">
    <source>
        <dbReference type="EMBL" id="RJG19194.1"/>
    </source>
</evidence>
<feature type="transmembrane region" description="Helical" evidence="2">
    <location>
        <begin position="46"/>
        <end position="65"/>
    </location>
</feature>
<evidence type="ECO:0000256" key="2">
    <source>
        <dbReference type="SAM" id="Phobius"/>
    </source>
</evidence>
<accession>A0A418Y145</accession>
<proteinExistence type="predicted"/>
<evidence type="ECO:0000256" key="1">
    <source>
        <dbReference type="SAM" id="MobiDB-lite"/>
    </source>
</evidence>
<keyword evidence="2" id="KW-1133">Transmembrane helix</keyword>
<keyword evidence="2" id="KW-0812">Transmembrane</keyword>
<keyword evidence="2" id="KW-0472">Membrane</keyword>